<organism evidence="2 3">
    <name type="scientific">Ilex paraguariensis</name>
    <name type="common">yerba mate</name>
    <dbReference type="NCBI Taxonomy" id="185542"/>
    <lineage>
        <taxon>Eukaryota</taxon>
        <taxon>Viridiplantae</taxon>
        <taxon>Streptophyta</taxon>
        <taxon>Embryophyta</taxon>
        <taxon>Tracheophyta</taxon>
        <taxon>Spermatophyta</taxon>
        <taxon>Magnoliopsida</taxon>
        <taxon>eudicotyledons</taxon>
        <taxon>Gunneridae</taxon>
        <taxon>Pentapetalae</taxon>
        <taxon>asterids</taxon>
        <taxon>campanulids</taxon>
        <taxon>Aquifoliales</taxon>
        <taxon>Aquifoliaceae</taxon>
        <taxon>Ilex</taxon>
    </lineage>
</organism>
<feature type="region of interest" description="Disordered" evidence="1">
    <location>
        <begin position="52"/>
        <end position="81"/>
    </location>
</feature>
<reference evidence="2 3" key="1">
    <citation type="submission" date="2024-02" db="EMBL/GenBank/DDBJ databases">
        <authorList>
            <person name="Vignale AGUSTIN F."/>
            <person name="Sosa J E."/>
            <person name="Modenutti C."/>
        </authorList>
    </citation>
    <scope>NUCLEOTIDE SEQUENCE [LARGE SCALE GENOMIC DNA]</scope>
</reference>
<gene>
    <name evidence="2" type="ORF">ILEXP_LOCUS46147</name>
</gene>
<feature type="compositionally biased region" description="Polar residues" evidence="1">
    <location>
        <begin position="55"/>
        <end position="66"/>
    </location>
</feature>
<evidence type="ECO:0000313" key="2">
    <source>
        <dbReference type="EMBL" id="CAK9176305.1"/>
    </source>
</evidence>
<protein>
    <submittedName>
        <fullName evidence="2">Uncharacterized protein</fullName>
    </submittedName>
</protein>
<dbReference type="AlphaFoldDB" id="A0ABC8U3G4"/>
<proteinExistence type="predicted"/>
<comment type="caution">
    <text evidence="2">The sequence shown here is derived from an EMBL/GenBank/DDBJ whole genome shotgun (WGS) entry which is preliminary data.</text>
</comment>
<sequence>MAVTDAVILGFQQYLAMFGNAFITPTALVPQWGKVPASVRLRRESALPKAKLKPSLSTVATATQSPAAPVGKQETVTPRQH</sequence>
<dbReference type="EMBL" id="CAUOFW020006802">
    <property type="protein sequence ID" value="CAK9176305.1"/>
    <property type="molecule type" value="Genomic_DNA"/>
</dbReference>
<dbReference type="Proteomes" id="UP001642360">
    <property type="component" value="Unassembled WGS sequence"/>
</dbReference>
<accession>A0ABC8U3G4</accession>
<evidence type="ECO:0000256" key="1">
    <source>
        <dbReference type="SAM" id="MobiDB-lite"/>
    </source>
</evidence>
<name>A0ABC8U3G4_9AQUA</name>
<keyword evidence="3" id="KW-1185">Reference proteome</keyword>
<evidence type="ECO:0000313" key="3">
    <source>
        <dbReference type="Proteomes" id="UP001642360"/>
    </source>
</evidence>